<dbReference type="Pfam" id="PF07705">
    <property type="entry name" value="CARDB"/>
    <property type="match status" value="1"/>
</dbReference>
<gene>
    <name evidence="4" type="ORF">GRX66_15305</name>
</gene>
<dbReference type="AlphaFoldDB" id="A0A6B0SQR2"/>
<dbReference type="EMBL" id="WUUU01000167">
    <property type="protein sequence ID" value="MXR21903.1"/>
    <property type="molecule type" value="Genomic_DNA"/>
</dbReference>
<reference evidence="4 5" key="1">
    <citation type="submission" date="2019-12" db="EMBL/GenBank/DDBJ databases">
        <title>Isolation and characterization of three novel carbon monoxide-oxidizing members of Halobacteria from salione crusts and soils.</title>
        <authorList>
            <person name="Myers M.R."/>
            <person name="King G.M."/>
        </authorList>
    </citation>
    <scope>NUCLEOTIDE SEQUENCE [LARGE SCALE GENOMIC DNA]</scope>
    <source>
        <strain evidence="4 5">PCN9</strain>
    </source>
</reference>
<evidence type="ECO:0000256" key="1">
    <source>
        <dbReference type="SAM" id="MobiDB-lite"/>
    </source>
</evidence>
<evidence type="ECO:0000313" key="4">
    <source>
        <dbReference type="EMBL" id="MXR21903.1"/>
    </source>
</evidence>
<sequence>MQRGLVLVLVVALVATPLAGAALADGAAGVDAASAGPIQDRTGPAQDSAGAEVKTGIEPTERTGEATGQRAATGQTQTIQKDITLHLTPDEPGAVDVDVAYDIPESVTSLRVGVPGDARDVESTAFTRTDGAYEWDGETDPATLSLTLPANQSASGARSPAVTQNGKYSFVDPGPWAMVTVPGFRTEWSWRSTEDIDVTISEDAAVAGEGSTGGEIAFLGPQETYTRTANAQTIRLTVPEAATLAASPEEILDALAAASGRFNVGARDEEVWFAAAPTDADWGIRGVEYGGTDAWVLADASLDDAGNVWFHEYVHTRQDFRTESSGRWTTEASAEYYSALLALRTGYVGFEAFETYLSYGERSPWRDAVLADPTTWPSGANYVKGSLVWGELDRQIRVATDSSHTMADVFYLLNQHDDRTTNDDVLDAVREISSQSVRDEASRYTTTTDVPEMWTRTEHGAAFGTEPPQMNFEVTEYRVSGPFRNETYERPPSLYVGETVSVESVVTNDGEQTGEYEAALELDGTVLAATGGELAPGDSDRVTLSHTFGEPGTYELSTGRDRMALGVREPARVEVQDLSVSPTTVSPGDDVTVTVQVSNPSDRYATGPVVVTLDDDDVASLDVALAASESTTRTVTVPVTSDGEHTFAAGDRTASVTASSGDDTTRTDTGIPGFDAGVAFVAVVLALLAALVGSD</sequence>
<keyword evidence="2" id="KW-1133">Transmembrane helix</keyword>
<dbReference type="OrthoDB" id="271491at2157"/>
<organism evidence="4 5">
    <name type="scientific">Halobacterium bonnevillei</name>
    <dbReference type="NCBI Taxonomy" id="2692200"/>
    <lineage>
        <taxon>Archaea</taxon>
        <taxon>Methanobacteriati</taxon>
        <taxon>Methanobacteriota</taxon>
        <taxon>Stenosarchaea group</taxon>
        <taxon>Halobacteria</taxon>
        <taxon>Halobacteriales</taxon>
        <taxon>Halobacteriaceae</taxon>
        <taxon>Halobacterium</taxon>
    </lineage>
</organism>
<keyword evidence="2" id="KW-0472">Membrane</keyword>
<comment type="caution">
    <text evidence="4">The sequence shown here is derived from an EMBL/GenBank/DDBJ whole genome shotgun (WGS) entry which is preliminary data.</text>
</comment>
<dbReference type="InterPro" id="IPR011635">
    <property type="entry name" value="CARDB"/>
</dbReference>
<evidence type="ECO:0000313" key="5">
    <source>
        <dbReference type="Proteomes" id="UP000471521"/>
    </source>
</evidence>
<protein>
    <recommendedName>
        <fullName evidence="3">CARDB domain-containing protein</fullName>
    </recommendedName>
</protein>
<proteinExistence type="predicted"/>
<feature type="domain" description="CARDB" evidence="3">
    <location>
        <begin position="577"/>
        <end position="649"/>
    </location>
</feature>
<evidence type="ECO:0000256" key="2">
    <source>
        <dbReference type="SAM" id="Phobius"/>
    </source>
</evidence>
<accession>A0A6B0SQR2</accession>
<dbReference type="Gene3D" id="2.60.40.10">
    <property type="entry name" value="Immunoglobulins"/>
    <property type="match status" value="2"/>
</dbReference>
<name>A0A6B0SQR2_9EURY</name>
<keyword evidence="5" id="KW-1185">Reference proteome</keyword>
<keyword evidence="2" id="KW-0812">Transmembrane</keyword>
<feature type="transmembrane region" description="Helical" evidence="2">
    <location>
        <begin position="674"/>
        <end position="693"/>
    </location>
</feature>
<dbReference type="RefSeq" id="WP_159527325.1">
    <property type="nucleotide sequence ID" value="NZ_WUUU01000167.1"/>
</dbReference>
<dbReference type="InterPro" id="IPR013783">
    <property type="entry name" value="Ig-like_fold"/>
</dbReference>
<feature type="compositionally biased region" description="Low complexity" evidence="1">
    <location>
        <begin position="65"/>
        <end position="75"/>
    </location>
</feature>
<evidence type="ECO:0000259" key="3">
    <source>
        <dbReference type="Pfam" id="PF07705"/>
    </source>
</evidence>
<feature type="region of interest" description="Disordered" evidence="1">
    <location>
        <begin position="33"/>
        <end position="75"/>
    </location>
</feature>
<dbReference type="Proteomes" id="UP000471521">
    <property type="component" value="Unassembled WGS sequence"/>
</dbReference>